<evidence type="ECO:0000313" key="7">
    <source>
        <dbReference type="Proteomes" id="UP000198851"/>
    </source>
</evidence>
<keyword evidence="7" id="KW-1185">Reference proteome</keyword>
<dbReference type="InterPro" id="IPR032687">
    <property type="entry name" value="AraC-type_N"/>
</dbReference>
<evidence type="ECO:0000256" key="4">
    <source>
        <dbReference type="SAM" id="SignalP"/>
    </source>
</evidence>
<dbReference type="Pfam" id="PF12833">
    <property type="entry name" value="HTH_18"/>
    <property type="match status" value="1"/>
</dbReference>
<dbReference type="PROSITE" id="PS01124">
    <property type="entry name" value="HTH_ARAC_FAMILY_2"/>
    <property type="match status" value="1"/>
</dbReference>
<feature type="domain" description="HTH araC/xylS-type" evidence="5">
    <location>
        <begin position="232"/>
        <end position="330"/>
    </location>
</feature>
<keyword evidence="1" id="KW-0805">Transcription regulation</keyword>
<dbReference type="Gene3D" id="1.10.10.60">
    <property type="entry name" value="Homeodomain-like"/>
    <property type="match status" value="1"/>
</dbReference>
<dbReference type="RefSeq" id="WP_093322881.1">
    <property type="nucleotide sequence ID" value="NZ_FOSZ01000003.1"/>
</dbReference>
<name>A0A1I4DDD8_9RHOB</name>
<dbReference type="EMBL" id="FOSZ01000003">
    <property type="protein sequence ID" value="SFK89941.1"/>
    <property type="molecule type" value="Genomic_DNA"/>
</dbReference>
<evidence type="ECO:0000256" key="1">
    <source>
        <dbReference type="ARBA" id="ARBA00023015"/>
    </source>
</evidence>
<dbReference type="PRINTS" id="PR00032">
    <property type="entry name" value="HTHARAC"/>
</dbReference>
<evidence type="ECO:0000256" key="3">
    <source>
        <dbReference type="ARBA" id="ARBA00023163"/>
    </source>
</evidence>
<keyword evidence="2 6" id="KW-0238">DNA-binding</keyword>
<feature type="signal peptide" evidence="4">
    <location>
        <begin position="1"/>
        <end position="25"/>
    </location>
</feature>
<organism evidence="6 7">
    <name type="scientific">Shimia haliotis</name>
    <dbReference type="NCBI Taxonomy" id="1280847"/>
    <lineage>
        <taxon>Bacteria</taxon>
        <taxon>Pseudomonadati</taxon>
        <taxon>Pseudomonadota</taxon>
        <taxon>Alphaproteobacteria</taxon>
        <taxon>Rhodobacterales</taxon>
        <taxon>Roseobacteraceae</taxon>
    </lineage>
</organism>
<dbReference type="Proteomes" id="UP000198851">
    <property type="component" value="Unassembled WGS sequence"/>
</dbReference>
<protein>
    <submittedName>
        <fullName evidence="6">AraC-type DNA-binding protein</fullName>
    </submittedName>
</protein>
<dbReference type="GO" id="GO:0003700">
    <property type="term" value="F:DNA-binding transcription factor activity"/>
    <property type="evidence" value="ECO:0007669"/>
    <property type="project" value="InterPro"/>
</dbReference>
<sequence length="347" mass="38404">MKQKTKQTVVPVVVSAMAQPFLAVALREGADTSTMLEPSGVTSADILEGKKMMSGQSWYDFIDRVAAAVDNPFLGFHIGSGTAIQTLPNLKNLEMGEATLGNLLTTMVIEAESLTTLADYELVVKGREATLRSQRSFRPSSNPVQADGYFAGFLYRLLRECCGDAWEPSAFKARICDPEALPKDIHSASRVMGGTRSGVEFRFPSTWLLLLDQGQASQTPEINDVRDTSFMSQVSMLLELHQSDPNITLETFAKLISLSPSEAKRQFAKHKTTFHRELDACRCARARRLLSETDMTMAQIGDQVGFPESSAFCRVFKRWEGMSPGKYRQGRSTVSLQELAQSRVLRA</sequence>
<dbReference type="InterPro" id="IPR020449">
    <property type="entry name" value="Tscrpt_reg_AraC-type_HTH"/>
</dbReference>
<dbReference type="InterPro" id="IPR018060">
    <property type="entry name" value="HTH_AraC"/>
</dbReference>
<dbReference type="InterPro" id="IPR009057">
    <property type="entry name" value="Homeodomain-like_sf"/>
</dbReference>
<keyword evidence="4" id="KW-0732">Signal</keyword>
<dbReference type="PANTHER" id="PTHR47894">
    <property type="entry name" value="HTH-TYPE TRANSCRIPTIONAL REGULATOR GADX"/>
    <property type="match status" value="1"/>
</dbReference>
<dbReference type="STRING" id="1280847.SAMN04488036_1036"/>
<keyword evidence="3" id="KW-0804">Transcription</keyword>
<evidence type="ECO:0000259" key="5">
    <source>
        <dbReference type="PROSITE" id="PS01124"/>
    </source>
</evidence>
<dbReference type="PANTHER" id="PTHR47894:SF1">
    <property type="entry name" value="HTH-TYPE TRANSCRIPTIONAL REGULATOR VQSM"/>
    <property type="match status" value="1"/>
</dbReference>
<accession>A0A1I4DDD8</accession>
<dbReference type="GO" id="GO:0005829">
    <property type="term" value="C:cytosol"/>
    <property type="evidence" value="ECO:0007669"/>
    <property type="project" value="TreeGrafter"/>
</dbReference>
<proteinExistence type="predicted"/>
<dbReference type="GO" id="GO:0000976">
    <property type="term" value="F:transcription cis-regulatory region binding"/>
    <property type="evidence" value="ECO:0007669"/>
    <property type="project" value="TreeGrafter"/>
</dbReference>
<dbReference type="SUPFAM" id="SSF46689">
    <property type="entry name" value="Homeodomain-like"/>
    <property type="match status" value="1"/>
</dbReference>
<dbReference type="SMART" id="SM00342">
    <property type="entry name" value="HTH_ARAC"/>
    <property type="match status" value="1"/>
</dbReference>
<reference evidence="7" key="1">
    <citation type="submission" date="2016-10" db="EMBL/GenBank/DDBJ databases">
        <authorList>
            <person name="Varghese N."/>
            <person name="Submissions S."/>
        </authorList>
    </citation>
    <scope>NUCLEOTIDE SEQUENCE [LARGE SCALE GENOMIC DNA]</scope>
    <source>
        <strain evidence="7">DSM 28453</strain>
    </source>
</reference>
<dbReference type="OrthoDB" id="9805730at2"/>
<dbReference type="AlphaFoldDB" id="A0A1I4DDD8"/>
<dbReference type="Pfam" id="PF12625">
    <property type="entry name" value="Arabinose_bd"/>
    <property type="match status" value="1"/>
</dbReference>
<feature type="chain" id="PRO_5011704915" evidence="4">
    <location>
        <begin position="26"/>
        <end position="347"/>
    </location>
</feature>
<evidence type="ECO:0000313" key="6">
    <source>
        <dbReference type="EMBL" id="SFK89941.1"/>
    </source>
</evidence>
<evidence type="ECO:0000256" key="2">
    <source>
        <dbReference type="ARBA" id="ARBA00023125"/>
    </source>
</evidence>
<gene>
    <name evidence="6" type="ORF">SAMN04488036_1036</name>
</gene>